<accession>A0A9X1Y9W9</accession>
<dbReference type="PANTHER" id="PTHR34309">
    <property type="entry name" value="SLR1406 PROTEIN"/>
    <property type="match status" value="1"/>
</dbReference>
<dbReference type="Gene3D" id="3.30.450.150">
    <property type="entry name" value="Haem-degrading domain"/>
    <property type="match status" value="1"/>
</dbReference>
<protein>
    <submittedName>
        <fullName evidence="1">Heme-binding protein</fullName>
    </submittedName>
</protein>
<dbReference type="InterPro" id="IPR005624">
    <property type="entry name" value="PduO/GlcC-like"/>
</dbReference>
<proteinExistence type="predicted"/>
<dbReference type="InterPro" id="IPR038084">
    <property type="entry name" value="PduO/GlcC-like_sf"/>
</dbReference>
<name>A0A9X1Y9W9_9PROT</name>
<gene>
    <name evidence="1" type="ORF">M0638_17770</name>
</gene>
<dbReference type="InterPro" id="IPR052517">
    <property type="entry name" value="GlcG_carb_metab_protein"/>
</dbReference>
<dbReference type="Pfam" id="PF03928">
    <property type="entry name" value="HbpS-like"/>
    <property type="match status" value="1"/>
</dbReference>
<dbReference type="EMBL" id="JALPRX010000078">
    <property type="protein sequence ID" value="MCK8786228.1"/>
    <property type="molecule type" value="Genomic_DNA"/>
</dbReference>
<keyword evidence="2" id="KW-1185">Reference proteome</keyword>
<reference evidence="1" key="1">
    <citation type="submission" date="2022-04" db="EMBL/GenBank/DDBJ databases">
        <title>Roseomonas acroporae sp. nov., isolated from coral Acropora digitifera.</title>
        <authorList>
            <person name="Sun H."/>
        </authorList>
    </citation>
    <scope>NUCLEOTIDE SEQUENCE</scope>
    <source>
        <strain evidence="1">NAR14</strain>
    </source>
</reference>
<dbReference type="AlphaFoldDB" id="A0A9X1Y9W9"/>
<dbReference type="SUPFAM" id="SSF143744">
    <property type="entry name" value="GlcG-like"/>
    <property type="match status" value="1"/>
</dbReference>
<dbReference type="Proteomes" id="UP001139516">
    <property type="component" value="Unassembled WGS sequence"/>
</dbReference>
<organism evidence="1 2">
    <name type="scientific">Roseomonas acroporae</name>
    <dbReference type="NCBI Taxonomy" id="2937791"/>
    <lineage>
        <taxon>Bacteria</taxon>
        <taxon>Pseudomonadati</taxon>
        <taxon>Pseudomonadota</taxon>
        <taxon>Alphaproteobacteria</taxon>
        <taxon>Acetobacterales</taxon>
        <taxon>Roseomonadaceae</taxon>
        <taxon>Roseomonas</taxon>
    </lineage>
</organism>
<sequence>MSLTLAQAATIVDASLAKGHELKLNPLTVVVLDAGGHLIAAKREDGASLLRPEIATGKAFGCLAMGFGGREMARRAQAMGPFMNALSDLTGGKAVPVQGGVLIRDAAGALLGAVGISGDLSAKDEEAALAGIAAAGLVADTGDAA</sequence>
<dbReference type="RefSeq" id="WP_248668345.1">
    <property type="nucleotide sequence ID" value="NZ_JALPRX010000078.1"/>
</dbReference>
<evidence type="ECO:0000313" key="1">
    <source>
        <dbReference type="EMBL" id="MCK8786228.1"/>
    </source>
</evidence>
<evidence type="ECO:0000313" key="2">
    <source>
        <dbReference type="Proteomes" id="UP001139516"/>
    </source>
</evidence>
<dbReference type="PANTHER" id="PTHR34309:SF10">
    <property type="entry name" value="SLR1406 PROTEIN"/>
    <property type="match status" value="1"/>
</dbReference>
<comment type="caution">
    <text evidence="1">The sequence shown here is derived from an EMBL/GenBank/DDBJ whole genome shotgun (WGS) entry which is preliminary data.</text>
</comment>